<comment type="similarity">
    <text evidence="1">Belongs to the enoyl-CoA hydratase/isomerase family.</text>
</comment>
<evidence type="ECO:0000256" key="1">
    <source>
        <dbReference type="ARBA" id="ARBA00005254"/>
    </source>
</evidence>
<dbReference type="STRING" id="1136497.SAMN04489752_1835"/>
<evidence type="ECO:0000313" key="6">
    <source>
        <dbReference type="Proteomes" id="UP000199597"/>
    </source>
</evidence>
<sequence length="312" mass="32736">MPIDIDTALAADPQISEISWTTTDVLLYHLSLGAGSQANVPELTLTFERDLEVLPTFSLVAGKGPSTAAPGTSAEITDSPSDAEGYDDAEADAAAADPTRMRLPGIDVDLRAVLHAGQSLTAHRPLPASGTAVLRRSVARVHDLGKAALIVLETTATDADGPLWTEHSQIYVRGEGGFGGEPAPASQPVPERAPDSSVRIATRPDQALLYRLNGDLNPLHIDPEFARSAGLPSPILHGLATYGIVAKALTDLAADGRPELVAEVSARFSGMVTPGDVLILDVWETGSRQRAYRACLDGSGQTVLDEGVLSLR</sequence>
<dbReference type="Gene3D" id="3.10.129.10">
    <property type="entry name" value="Hotdog Thioesterase"/>
    <property type="match status" value="1"/>
</dbReference>
<dbReference type="RefSeq" id="WP_092012709.1">
    <property type="nucleotide sequence ID" value="NZ_LT629766.1"/>
</dbReference>
<dbReference type="EMBL" id="LT629766">
    <property type="protein sequence ID" value="SDS49562.1"/>
    <property type="molecule type" value="Genomic_DNA"/>
</dbReference>
<keyword evidence="6" id="KW-1185">Reference proteome</keyword>
<dbReference type="PANTHER" id="PTHR13078">
    <property type="entry name" value="PEROXISOMAL MULTIFUNCTIONAL ENZYME TYPE 2-RELATED"/>
    <property type="match status" value="1"/>
</dbReference>
<dbReference type="GO" id="GO:0006635">
    <property type="term" value="P:fatty acid beta-oxidation"/>
    <property type="evidence" value="ECO:0007669"/>
    <property type="project" value="TreeGrafter"/>
</dbReference>
<dbReference type="GO" id="GO:0003857">
    <property type="term" value="F:(3S)-3-hydroxyacyl-CoA dehydrogenase (NAD+) activity"/>
    <property type="evidence" value="ECO:0007669"/>
    <property type="project" value="TreeGrafter"/>
</dbReference>
<dbReference type="Pfam" id="PF01575">
    <property type="entry name" value="MaoC_dehydratas"/>
    <property type="match status" value="1"/>
</dbReference>
<dbReference type="InterPro" id="IPR029069">
    <property type="entry name" value="HotDog_dom_sf"/>
</dbReference>
<name>A0A1H1SNK4_9MICO</name>
<feature type="domain" description="Peroxisomal multifunctional enzyme type 2-like N-terminal" evidence="4">
    <location>
        <begin position="98"/>
        <end position="174"/>
    </location>
</feature>
<dbReference type="InterPro" id="IPR054357">
    <property type="entry name" value="MFE-2_N"/>
</dbReference>
<feature type="region of interest" description="Disordered" evidence="2">
    <location>
        <begin position="62"/>
        <end position="86"/>
    </location>
</feature>
<dbReference type="Proteomes" id="UP000199597">
    <property type="component" value="Chromosome I"/>
</dbReference>
<dbReference type="InterPro" id="IPR002539">
    <property type="entry name" value="MaoC-like_dom"/>
</dbReference>
<proteinExistence type="inferred from homology"/>
<evidence type="ECO:0000256" key="2">
    <source>
        <dbReference type="SAM" id="MobiDB-lite"/>
    </source>
</evidence>
<feature type="domain" description="MaoC-like" evidence="3">
    <location>
        <begin position="187"/>
        <end position="291"/>
    </location>
</feature>
<reference evidence="6" key="1">
    <citation type="submission" date="2016-10" db="EMBL/GenBank/DDBJ databases">
        <authorList>
            <person name="Varghese N."/>
            <person name="Submissions S."/>
        </authorList>
    </citation>
    <scope>NUCLEOTIDE SEQUENCE [LARGE SCALE GENOMIC DNA]</scope>
    <source>
        <strain evidence="6">DSM 23676</strain>
    </source>
</reference>
<protein>
    <submittedName>
        <fullName evidence="5">Acyl dehydratase</fullName>
    </submittedName>
</protein>
<dbReference type="CDD" id="cd03448">
    <property type="entry name" value="HDE_HSD"/>
    <property type="match status" value="1"/>
</dbReference>
<accession>A0A1H1SNK4</accession>
<gene>
    <name evidence="5" type="ORF">SAMN04489752_1835</name>
</gene>
<dbReference type="GO" id="GO:0004300">
    <property type="term" value="F:enoyl-CoA hydratase activity"/>
    <property type="evidence" value="ECO:0007669"/>
    <property type="project" value="TreeGrafter"/>
</dbReference>
<organism evidence="5 6">
    <name type="scientific">Brevibacterium siliguriense</name>
    <dbReference type="NCBI Taxonomy" id="1136497"/>
    <lineage>
        <taxon>Bacteria</taxon>
        <taxon>Bacillati</taxon>
        <taxon>Actinomycetota</taxon>
        <taxon>Actinomycetes</taxon>
        <taxon>Micrococcales</taxon>
        <taxon>Brevibacteriaceae</taxon>
        <taxon>Brevibacterium</taxon>
    </lineage>
</organism>
<dbReference type="GO" id="GO:0044594">
    <property type="term" value="F:17-beta-hydroxysteroid dehydrogenase (NAD+) activity"/>
    <property type="evidence" value="ECO:0007669"/>
    <property type="project" value="TreeGrafter"/>
</dbReference>
<evidence type="ECO:0000259" key="4">
    <source>
        <dbReference type="Pfam" id="PF22622"/>
    </source>
</evidence>
<dbReference type="AlphaFoldDB" id="A0A1H1SNK4"/>
<dbReference type="OrthoDB" id="5522043at2"/>
<evidence type="ECO:0000313" key="5">
    <source>
        <dbReference type="EMBL" id="SDS49562.1"/>
    </source>
</evidence>
<dbReference type="PANTHER" id="PTHR13078:SF59">
    <property type="entry name" value="ENOYL-COA HYDRATASE CHSH3"/>
    <property type="match status" value="1"/>
</dbReference>
<evidence type="ECO:0000259" key="3">
    <source>
        <dbReference type="Pfam" id="PF01575"/>
    </source>
</evidence>
<dbReference type="Pfam" id="PF22622">
    <property type="entry name" value="MFE-2_hydrat-2_N"/>
    <property type="match status" value="1"/>
</dbReference>
<dbReference type="SUPFAM" id="SSF54637">
    <property type="entry name" value="Thioesterase/thiol ester dehydrase-isomerase"/>
    <property type="match status" value="2"/>
</dbReference>